<keyword evidence="1" id="KW-0472">Membrane</keyword>
<keyword evidence="3" id="KW-1185">Reference proteome</keyword>
<evidence type="ECO:0000313" key="3">
    <source>
        <dbReference type="Proteomes" id="UP001515943"/>
    </source>
</evidence>
<proteinExistence type="predicted"/>
<evidence type="ECO:0000256" key="1">
    <source>
        <dbReference type="SAM" id="Phobius"/>
    </source>
</evidence>
<accession>A0ABX1FRM9</accession>
<dbReference type="Proteomes" id="UP001515943">
    <property type="component" value="Unassembled WGS sequence"/>
</dbReference>
<feature type="transmembrane region" description="Helical" evidence="1">
    <location>
        <begin position="7"/>
        <end position="28"/>
    </location>
</feature>
<keyword evidence="1" id="KW-0812">Transmembrane</keyword>
<feature type="transmembrane region" description="Helical" evidence="1">
    <location>
        <begin position="34"/>
        <end position="52"/>
    </location>
</feature>
<evidence type="ECO:0000313" key="2">
    <source>
        <dbReference type="EMBL" id="NKE61675.1"/>
    </source>
</evidence>
<gene>
    <name evidence="2" type="ORF">FXN61_34930</name>
</gene>
<feature type="non-terminal residue" evidence="2">
    <location>
        <position position="70"/>
    </location>
</feature>
<reference evidence="2 3" key="1">
    <citation type="submission" date="2019-08" db="EMBL/GenBank/DDBJ databases">
        <title>Lentzea from Indian Himalayas.</title>
        <authorList>
            <person name="Mandal S."/>
            <person name="Mallick Gupta A."/>
            <person name="Maiti P.K."/>
            <person name="Sarkar J."/>
            <person name="Mandal S."/>
        </authorList>
    </citation>
    <scope>NUCLEOTIDE SEQUENCE [LARGE SCALE GENOMIC DNA]</scope>
    <source>
        <strain evidence="2 3">PSKA42</strain>
    </source>
</reference>
<organism evidence="2 3">
    <name type="scientific">Lentzea indica</name>
    <dbReference type="NCBI Taxonomy" id="2604800"/>
    <lineage>
        <taxon>Bacteria</taxon>
        <taxon>Bacillati</taxon>
        <taxon>Actinomycetota</taxon>
        <taxon>Actinomycetes</taxon>
        <taxon>Pseudonocardiales</taxon>
        <taxon>Pseudonocardiaceae</taxon>
        <taxon>Lentzea</taxon>
    </lineage>
</organism>
<comment type="caution">
    <text evidence="2">The sequence shown here is derived from an EMBL/GenBank/DDBJ whole genome shotgun (WGS) entry which is preliminary data.</text>
</comment>
<protein>
    <submittedName>
        <fullName evidence="2">ZIP family zinc transporter</fullName>
    </submittedName>
</protein>
<sequence>MPQWVEAGLWGLVGGGALVVGALVAWFLRVPRDVVAVVMAFGAGVLTAAAAFELMDEAEKTGGLLATSAG</sequence>
<dbReference type="EMBL" id="VSRL01000189">
    <property type="protein sequence ID" value="NKE61675.1"/>
    <property type="molecule type" value="Genomic_DNA"/>
</dbReference>
<name>A0ABX1FRM9_9PSEU</name>
<keyword evidence="1" id="KW-1133">Transmembrane helix</keyword>